<dbReference type="KEGG" id="adin:H7849_06200"/>
<evidence type="ECO:0000313" key="5">
    <source>
        <dbReference type="Proteomes" id="UP000515312"/>
    </source>
</evidence>
<sequence>MPRHGQRSSALPHLPDAVRTRHGGTQPVSQSFDILVVGAGPAGIAAATRAAESGKRVGLVDDNFAPGGQIWRGADALSSAAAEWYKRLAASPAMQLQGWRIFSQPSRGILRAEKNGVHLDIAYNKLILATGARERFLPFPGWTLPNVLGAGALQALVKSGLPIEGKRVVIAGSGPLLLAVAAYLTKHGARILEICEQASRARLAAFATSIVTNFEKLQQAMTLRWQTRGAHFHTSCWPIAAHGSDDRLESVTLRKGNREWTIPCDYLACGFHLVPNTELAELLGCTVTSVQVKVDENQLTSIPGIYCAGEPTGIGGLESSLIEGEIAGYSASGQMSKANALQGKRRKLHEFASRLETAFGLDPALRHLPKSDTIVCRCEDVPFNAMASHSSWRDAKLQTRCGMGPCQGRICGPAAEFLFGWRPDSIRPPVFPTHLSSLADASAPLEAQLKTK</sequence>
<evidence type="ECO:0000256" key="2">
    <source>
        <dbReference type="SAM" id="MobiDB-lite"/>
    </source>
</evidence>
<organism evidence="4 5">
    <name type="scientific">Alloacidobacterium dinghuense</name>
    <dbReference type="NCBI Taxonomy" id="2763107"/>
    <lineage>
        <taxon>Bacteria</taxon>
        <taxon>Pseudomonadati</taxon>
        <taxon>Acidobacteriota</taxon>
        <taxon>Terriglobia</taxon>
        <taxon>Terriglobales</taxon>
        <taxon>Acidobacteriaceae</taxon>
        <taxon>Alloacidobacterium</taxon>
    </lineage>
</organism>
<dbReference type="PRINTS" id="PR00469">
    <property type="entry name" value="PNDRDTASEII"/>
</dbReference>
<dbReference type="EMBL" id="CP060394">
    <property type="protein sequence ID" value="QNI33535.1"/>
    <property type="molecule type" value="Genomic_DNA"/>
</dbReference>
<evidence type="ECO:0000256" key="1">
    <source>
        <dbReference type="ARBA" id="ARBA00023002"/>
    </source>
</evidence>
<dbReference type="AlphaFoldDB" id="A0A7G8BLW5"/>
<reference evidence="4 5" key="1">
    <citation type="submission" date="2020-08" db="EMBL/GenBank/DDBJ databases">
        <title>Edaphobacter telluris sp. nov. and Acidobacterium dinghuensis sp. nov., two acidobacteria isolated from forest soil.</title>
        <authorList>
            <person name="Fu J."/>
            <person name="Qiu L."/>
        </authorList>
    </citation>
    <scope>NUCLEOTIDE SEQUENCE [LARGE SCALE GENOMIC DNA]</scope>
    <source>
        <strain evidence="4">4Y35</strain>
    </source>
</reference>
<proteinExistence type="predicted"/>
<dbReference type="Pfam" id="PF07992">
    <property type="entry name" value="Pyr_redox_2"/>
    <property type="match status" value="1"/>
</dbReference>
<feature type="region of interest" description="Disordered" evidence="2">
    <location>
        <begin position="1"/>
        <end position="26"/>
    </location>
</feature>
<dbReference type="InterPro" id="IPR041854">
    <property type="entry name" value="BFD-like_2Fe2S-bd_dom_sf"/>
</dbReference>
<name>A0A7G8BLW5_9BACT</name>
<gene>
    <name evidence="4" type="ORF">H7849_06200</name>
</gene>
<dbReference type="Gene3D" id="3.50.50.60">
    <property type="entry name" value="FAD/NAD(P)-binding domain"/>
    <property type="match status" value="3"/>
</dbReference>
<dbReference type="GO" id="GO:0016491">
    <property type="term" value="F:oxidoreductase activity"/>
    <property type="evidence" value="ECO:0007669"/>
    <property type="project" value="UniProtKB-KW"/>
</dbReference>
<dbReference type="InterPro" id="IPR051691">
    <property type="entry name" value="Metab_Enz_Cyan_OpOx_G3PDH"/>
</dbReference>
<dbReference type="Gene3D" id="1.10.10.1100">
    <property type="entry name" value="BFD-like [2Fe-2S]-binding domain"/>
    <property type="match status" value="1"/>
</dbReference>
<dbReference type="PANTHER" id="PTHR42949">
    <property type="entry name" value="ANAEROBIC GLYCEROL-3-PHOSPHATE DEHYDROGENASE SUBUNIT B"/>
    <property type="match status" value="1"/>
</dbReference>
<dbReference type="PIRSF" id="PIRSF037495">
    <property type="entry name" value="Opine_OX_OoxA/HcnB"/>
    <property type="match status" value="1"/>
</dbReference>
<dbReference type="InterPro" id="IPR023753">
    <property type="entry name" value="FAD/NAD-binding_dom"/>
</dbReference>
<keyword evidence="5" id="KW-1185">Reference proteome</keyword>
<evidence type="ECO:0000313" key="4">
    <source>
        <dbReference type="EMBL" id="QNI33535.1"/>
    </source>
</evidence>
<protein>
    <submittedName>
        <fullName evidence="4">NAD(P)/FAD-dependent oxidoreductase</fullName>
    </submittedName>
</protein>
<dbReference type="InterPro" id="IPR036188">
    <property type="entry name" value="FAD/NAD-bd_sf"/>
</dbReference>
<feature type="domain" description="FAD/NAD(P)-binding" evidence="3">
    <location>
        <begin position="32"/>
        <end position="312"/>
    </location>
</feature>
<dbReference type="PRINTS" id="PR00368">
    <property type="entry name" value="FADPNR"/>
</dbReference>
<dbReference type="InterPro" id="IPR017224">
    <property type="entry name" value="Opine_Oxase_asu/HCN_bsu"/>
</dbReference>
<keyword evidence="1" id="KW-0560">Oxidoreductase</keyword>
<dbReference type="PANTHER" id="PTHR42949:SF3">
    <property type="entry name" value="ANAEROBIC GLYCEROL-3-PHOSPHATE DEHYDROGENASE SUBUNIT B"/>
    <property type="match status" value="1"/>
</dbReference>
<dbReference type="Proteomes" id="UP000515312">
    <property type="component" value="Chromosome"/>
</dbReference>
<dbReference type="SUPFAM" id="SSF51905">
    <property type="entry name" value="FAD/NAD(P)-binding domain"/>
    <property type="match status" value="1"/>
</dbReference>
<evidence type="ECO:0000259" key="3">
    <source>
        <dbReference type="Pfam" id="PF07992"/>
    </source>
</evidence>
<accession>A0A7G8BLW5</accession>